<feature type="transmembrane region" description="Helical" evidence="1">
    <location>
        <begin position="45"/>
        <end position="67"/>
    </location>
</feature>
<gene>
    <name evidence="2" type="ORF">ACFYKT_00085</name>
</gene>
<evidence type="ECO:0000256" key="1">
    <source>
        <dbReference type="SAM" id="Phobius"/>
    </source>
</evidence>
<keyword evidence="1" id="KW-1133">Transmembrane helix</keyword>
<evidence type="ECO:0000313" key="3">
    <source>
        <dbReference type="Proteomes" id="UP001601058"/>
    </source>
</evidence>
<accession>A0ABW6JVI1</accession>
<organism evidence="2 3">
    <name type="scientific">Cytobacillus mangrovibacter</name>
    <dbReference type="NCBI Taxonomy" id="3299024"/>
    <lineage>
        <taxon>Bacteria</taxon>
        <taxon>Bacillati</taxon>
        <taxon>Bacillota</taxon>
        <taxon>Bacilli</taxon>
        <taxon>Bacillales</taxon>
        <taxon>Bacillaceae</taxon>
        <taxon>Cytobacillus</taxon>
    </lineage>
</organism>
<keyword evidence="1" id="KW-0812">Transmembrane</keyword>
<reference evidence="2 3" key="1">
    <citation type="submission" date="2024-08" db="EMBL/GenBank/DDBJ databases">
        <title>Two novel Cytobacillus novel species.</title>
        <authorList>
            <person name="Liu G."/>
        </authorList>
    </citation>
    <scope>NUCLEOTIDE SEQUENCE [LARGE SCALE GENOMIC DNA]</scope>
    <source>
        <strain evidence="2 3">FJAT-53684</strain>
    </source>
</reference>
<protein>
    <submittedName>
        <fullName evidence="2">Uncharacterized protein</fullName>
    </submittedName>
</protein>
<proteinExistence type="predicted"/>
<keyword evidence="3" id="KW-1185">Reference proteome</keyword>
<name>A0ABW6JVI1_9BACI</name>
<sequence>MDSLKNSVKQSLDEYAYKKIEVDQQAKRRLITQITLNHKPSKRKYFPFIPSLLAGTGALLLAFLLFFPQLQPSSIDEDKIHQFVTEYKSIQYTIEDHIHSPSGLEISEKVKGYLSEDAYKKQMANRFYDTAPSIAQQTNKSIALLEVKLEKERENDKGTIDYKYTSKIKIYDNESSKEIEIKGQLTISNENGLKITRDWENQKLIQRELFK</sequence>
<dbReference type="Proteomes" id="UP001601058">
    <property type="component" value="Unassembled WGS sequence"/>
</dbReference>
<evidence type="ECO:0000313" key="2">
    <source>
        <dbReference type="EMBL" id="MFE8694748.1"/>
    </source>
</evidence>
<dbReference type="RefSeq" id="WP_389213648.1">
    <property type="nucleotide sequence ID" value="NZ_JBIACJ010000001.1"/>
</dbReference>
<keyword evidence="1" id="KW-0472">Membrane</keyword>
<dbReference type="EMBL" id="JBIACJ010000001">
    <property type="protein sequence ID" value="MFE8694748.1"/>
    <property type="molecule type" value="Genomic_DNA"/>
</dbReference>
<comment type="caution">
    <text evidence="2">The sequence shown here is derived from an EMBL/GenBank/DDBJ whole genome shotgun (WGS) entry which is preliminary data.</text>
</comment>